<gene>
    <name evidence="3" type="ORF">EV645_6456</name>
</gene>
<organism evidence="3 4">
    <name type="scientific">Kribbella rubisoli</name>
    <dbReference type="NCBI Taxonomy" id="3075929"/>
    <lineage>
        <taxon>Bacteria</taxon>
        <taxon>Bacillati</taxon>
        <taxon>Actinomycetota</taxon>
        <taxon>Actinomycetes</taxon>
        <taxon>Propionibacteriales</taxon>
        <taxon>Kribbellaceae</taxon>
        <taxon>Kribbella</taxon>
    </lineage>
</organism>
<reference evidence="3 4" key="1">
    <citation type="journal article" date="2015" name="Stand. Genomic Sci.">
        <title>Genomic Encyclopedia of Bacterial and Archaeal Type Strains, Phase III: the genomes of soil and plant-associated and newly described type strains.</title>
        <authorList>
            <person name="Whitman W.B."/>
            <person name="Woyke T."/>
            <person name="Klenk H.P."/>
            <person name="Zhou Y."/>
            <person name="Lilburn T.G."/>
            <person name="Beck B.J."/>
            <person name="De Vos P."/>
            <person name="Vandamme P."/>
            <person name="Eisen J.A."/>
            <person name="Garrity G."/>
            <person name="Hugenholtz P."/>
            <person name="Kyrpides N.C."/>
        </authorList>
    </citation>
    <scope>NUCLEOTIDE SEQUENCE [LARGE SCALE GENOMIC DNA]</scope>
    <source>
        <strain evidence="3 4">VKM Ac-2540</strain>
    </source>
</reference>
<sequence length="292" mass="31640">MTDMTVKPVIHVGIDGSWRDTGALEWALQESLLRQEPLQAVHVIDERLRRTAGWEPDLVDDAAMDLINEVQKHLDASPGALDHEAGLMIGPPARILSEAAANSRMLVVGRRGTGAFKRLLIGSTSEVVAARASVPVVIVPEYWKPSDHAGPVLVALDDGDDNAAVMEFATAAACERKLPIRILHVWDLPAVFSWDAVNSAGISSEWAEHARRHFENVAADWHQKYPDLTIQVDVRRGHPVDGVVTAAEESDAQLLAIGTHHHTQLASMLLGSVTRGVLHHTGCPLAVVPTQS</sequence>
<feature type="domain" description="UspA" evidence="2">
    <location>
        <begin position="151"/>
        <end position="289"/>
    </location>
</feature>
<keyword evidence="4" id="KW-1185">Reference proteome</keyword>
<dbReference type="Gene3D" id="3.40.50.620">
    <property type="entry name" value="HUPs"/>
    <property type="match status" value="2"/>
</dbReference>
<dbReference type="InterPro" id="IPR006016">
    <property type="entry name" value="UspA"/>
</dbReference>
<evidence type="ECO:0000313" key="4">
    <source>
        <dbReference type="Proteomes" id="UP000292027"/>
    </source>
</evidence>
<feature type="domain" description="UspA" evidence="2">
    <location>
        <begin position="10"/>
        <end position="140"/>
    </location>
</feature>
<proteinExistence type="inferred from homology"/>
<dbReference type="InterPro" id="IPR014729">
    <property type="entry name" value="Rossmann-like_a/b/a_fold"/>
</dbReference>
<dbReference type="PANTHER" id="PTHR46268:SF6">
    <property type="entry name" value="UNIVERSAL STRESS PROTEIN UP12"/>
    <property type="match status" value="1"/>
</dbReference>
<name>A0A4Q7WP82_9ACTN</name>
<dbReference type="RefSeq" id="WP_198681986.1">
    <property type="nucleotide sequence ID" value="NZ_SHKR01000015.1"/>
</dbReference>
<comment type="caution">
    <text evidence="3">The sequence shown here is derived from an EMBL/GenBank/DDBJ whole genome shotgun (WGS) entry which is preliminary data.</text>
</comment>
<dbReference type="SUPFAM" id="SSF52402">
    <property type="entry name" value="Adenine nucleotide alpha hydrolases-like"/>
    <property type="match status" value="2"/>
</dbReference>
<evidence type="ECO:0000259" key="2">
    <source>
        <dbReference type="Pfam" id="PF00582"/>
    </source>
</evidence>
<dbReference type="InterPro" id="IPR006015">
    <property type="entry name" value="Universal_stress_UspA"/>
</dbReference>
<dbReference type="AlphaFoldDB" id="A0A4Q7WP82"/>
<dbReference type="Proteomes" id="UP000292027">
    <property type="component" value="Unassembled WGS sequence"/>
</dbReference>
<comment type="similarity">
    <text evidence="1">Belongs to the universal stress protein A family.</text>
</comment>
<dbReference type="PRINTS" id="PR01438">
    <property type="entry name" value="UNVRSLSTRESS"/>
</dbReference>
<accession>A0A4Q7WP82</accession>
<dbReference type="PANTHER" id="PTHR46268">
    <property type="entry name" value="STRESS RESPONSE PROTEIN NHAX"/>
    <property type="match status" value="1"/>
</dbReference>
<evidence type="ECO:0000256" key="1">
    <source>
        <dbReference type="ARBA" id="ARBA00008791"/>
    </source>
</evidence>
<dbReference type="Pfam" id="PF00582">
    <property type="entry name" value="Usp"/>
    <property type="match status" value="2"/>
</dbReference>
<protein>
    <submittedName>
        <fullName evidence="3">Nucleotide-binding universal stress UspA family protein</fullName>
    </submittedName>
</protein>
<evidence type="ECO:0000313" key="3">
    <source>
        <dbReference type="EMBL" id="RZU11295.1"/>
    </source>
</evidence>
<dbReference type="EMBL" id="SHKR01000015">
    <property type="protein sequence ID" value="RZU11295.1"/>
    <property type="molecule type" value="Genomic_DNA"/>
</dbReference>